<comment type="caution">
    <text evidence="1">The sequence shown here is derived from an EMBL/GenBank/DDBJ whole genome shotgun (WGS) entry which is preliminary data.</text>
</comment>
<proteinExistence type="predicted"/>
<organism evidence="1 2">
    <name type="scientific">Petrolisthes cinctipes</name>
    <name type="common">Flat porcelain crab</name>
    <dbReference type="NCBI Taxonomy" id="88211"/>
    <lineage>
        <taxon>Eukaryota</taxon>
        <taxon>Metazoa</taxon>
        <taxon>Ecdysozoa</taxon>
        <taxon>Arthropoda</taxon>
        <taxon>Crustacea</taxon>
        <taxon>Multicrustacea</taxon>
        <taxon>Malacostraca</taxon>
        <taxon>Eumalacostraca</taxon>
        <taxon>Eucarida</taxon>
        <taxon>Decapoda</taxon>
        <taxon>Pleocyemata</taxon>
        <taxon>Anomura</taxon>
        <taxon>Galatheoidea</taxon>
        <taxon>Porcellanidae</taxon>
        <taxon>Petrolisthes</taxon>
    </lineage>
</organism>
<protein>
    <submittedName>
        <fullName evidence="1">Uncharacterized protein</fullName>
    </submittedName>
</protein>
<dbReference type="EMBL" id="JAWQEG010004048">
    <property type="protein sequence ID" value="KAK3863292.1"/>
    <property type="molecule type" value="Genomic_DNA"/>
</dbReference>
<keyword evidence="2" id="KW-1185">Reference proteome</keyword>
<dbReference type="Proteomes" id="UP001286313">
    <property type="component" value="Unassembled WGS sequence"/>
</dbReference>
<dbReference type="AlphaFoldDB" id="A0AAE1EXF0"/>
<gene>
    <name evidence="1" type="ORF">Pcinc_030928</name>
</gene>
<evidence type="ECO:0000313" key="2">
    <source>
        <dbReference type="Proteomes" id="UP001286313"/>
    </source>
</evidence>
<name>A0AAE1EXF0_PETCI</name>
<evidence type="ECO:0000313" key="1">
    <source>
        <dbReference type="EMBL" id="KAK3863292.1"/>
    </source>
</evidence>
<reference evidence="1" key="1">
    <citation type="submission" date="2023-10" db="EMBL/GenBank/DDBJ databases">
        <title>Genome assemblies of two species of porcelain crab, Petrolisthes cinctipes and Petrolisthes manimaculis (Anomura: Porcellanidae).</title>
        <authorList>
            <person name="Angst P."/>
        </authorList>
    </citation>
    <scope>NUCLEOTIDE SEQUENCE</scope>
    <source>
        <strain evidence="1">PB745_01</strain>
        <tissue evidence="1">Gill</tissue>
    </source>
</reference>
<accession>A0AAE1EXF0</accession>
<sequence length="68" mass="7735">MYFRRETDLSSAMALDPYRYDVGDTSEYVLMDEHTAAYVRPGVQSDIAGFLKPFTPVVNKLTNILTNE</sequence>